<accession>A0A9P4LRV5</accession>
<keyword evidence="3" id="KW-1185">Reference proteome</keyword>
<sequence length="245" mass="26473">MSMSGHACVRKEVTVLRTQTTRPKTLSQTQCANIPAPHLLVKVLWSSFSSLTSAAVEPSASSLERSKLHHVVNRGRRKQCQTRQNMRHQFQPTSQVSPHSECDSVPAPTPTPPNGHSHPSPPTSSKREPSANQMSQTVSSCGGSVLYAFPISKSGRPCCETIEWSERRCIGVCVGVGAGISTTTRLALGHETAIVVLSLELSMHFIDGVPGPVNCLALLLFKAQAWQGPELARIVLPELVAMHRS</sequence>
<dbReference type="Proteomes" id="UP000799777">
    <property type="component" value="Unassembled WGS sequence"/>
</dbReference>
<evidence type="ECO:0000313" key="3">
    <source>
        <dbReference type="Proteomes" id="UP000799777"/>
    </source>
</evidence>
<evidence type="ECO:0000256" key="1">
    <source>
        <dbReference type="SAM" id="MobiDB-lite"/>
    </source>
</evidence>
<feature type="compositionally biased region" description="Polar residues" evidence="1">
    <location>
        <begin position="81"/>
        <end position="98"/>
    </location>
</feature>
<dbReference type="EMBL" id="ML978162">
    <property type="protein sequence ID" value="KAF2034127.1"/>
    <property type="molecule type" value="Genomic_DNA"/>
</dbReference>
<organism evidence="2 3">
    <name type="scientific">Setomelanomma holmii</name>
    <dbReference type="NCBI Taxonomy" id="210430"/>
    <lineage>
        <taxon>Eukaryota</taxon>
        <taxon>Fungi</taxon>
        <taxon>Dikarya</taxon>
        <taxon>Ascomycota</taxon>
        <taxon>Pezizomycotina</taxon>
        <taxon>Dothideomycetes</taxon>
        <taxon>Pleosporomycetidae</taxon>
        <taxon>Pleosporales</taxon>
        <taxon>Pleosporineae</taxon>
        <taxon>Phaeosphaeriaceae</taxon>
        <taxon>Setomelanomma</taxon>
    </lineage>
</organism>
<feature type="compositionally biased region" description="Basic residues" evidence="1">
    <location>
        <begin position="71"/>
        <end position="80"/>
    </location>
</feature>
<gene>
    <name evidence="2" type="ORF">EK21DRAFT_85575</name>
</gene>
<feature type="region of interest" description="Disordered" evidence="1">
    <location>
        <begin position="71"/>
        <end position="137"/>
    </location>
</feature>
<proteinExistence type="predicted"/>
<dbReference type="AlphaFoldDB" id="A0A9P4LRV5"/>
<name>A0A9P4LRV5_9PLEO</name>
<evidence type="ECO:0000313" key="2">
    <source>
        <dbReference type="EMBL" id="KAF2034127.1"/>
    </source>
</evidence>
<reference evidence="2" key="1">
    <citation type="journal article" date="2020" name="Stud. Mycol.">
        <title>101 Dothideomycetes genomes: a test case for predicting lifestyles and emergence of pathogens.</title>
        <authorList>
            <person name="Haridas S."/>
            <person name="Albert R."/>
            <person name="Binder M."/>
            <person name="Bloem J."/>
            <person name="Labutti K."/>
            <person name="Salamov A."/>
            <person name="Andreopoulos B."/>
            <person name="Baker S."/>
            <person name="Barry K."/>
            <person name="Bills G."/>
            <person name="Bluhm B."/>
            <person name="Cannon C."/>
            <person name="Castanera R."/>
            <person name="Culley D."/>
            <person name="Daum C."/>
            <person name="Ezra D."/>
            <person name="Gonzalez J."/>
            <person name="Henrissat B."/>
            <person name="Kuo A."/>
            <person name="Liang C."/>
            <person name="Lipzen A."/>
            <person name="Lutzoni F."/>
            <person name="Magnuson J."/>
            <person name="Mondo S."/>
            <person name="Nolan M."/>
            <person name="Ohm R."/>
            <person name="Pangilinan J."/>
            <person name="Park H.-J."/>
            <person name="Ramirez L."/>
            <person name="Alfaro M."/>
            <person name="Sun H."/>
            <person name="Tritt A."/>
            <person name="Yoshinaga Y."/>
            <person name="Zwiers L.-H."/>
            <person name="Turgeon B."/>
            <person name="Goodwin S."/>
            <person name="Spatafora J."/>
            <person name="Crous P."/>
            <person name="Grigoriev I."/>
        </authorList>
    </citation>
    <scope>NUCLEOTIDE SEQUENCE</scope>
    <source>
        <strain evidence="2">CBS 110217</strain>
    </source>
</reference>
<protein>
    <submittedName>
        <fullName evidence="2">Uncharacterized protein</fullName>
    </submittedName>
</protein>
<comment type="caution">
    <text evidence="2">The sequence shown here is derived from an EMBL/GenBank/DDBJ whole genome shotgun (WGS) entry which is preliminary data.</text>
</comment>